<dbReference type="GO" id="GO:0034703">
    <property type="term" value="C:cation channel complex"/>
    <property type="evidence" value="ECO:0007669"/>
    <property type="project" value="TreeGrafter"/>
</dbReference>
<feature type="transmembrane region" description="Helical" evidence="9">
    <location>
        <begin position="805"/>
        <end position="834"/>
    </location>
</feature>
<keyword evidence="4 9" id="KW-1133">Transmembrane helix</keyword>
<evidence type="ECO:0000256" key="1">
    <source>
        <dbReference type="ARBA" id="ARBA00004141"/>
    </source>
</evidence>
<gene>
    <name evidence="11" type="ORF">pdam_00024112</name>
</gene>
<comment type="caution">
    <text evidence="11">The sequence shown here is derived from an EMBL/GenBank/DDBJ whole genome shotgun (WGS) entry which is preliminary data.</text>
</comment>
<feature type="transmembrane region" description="Helical" evidence="9">
    <location>
        <begin position="681"/>
        <end position="706"/>
    </location>
</feature>
<dbReference type="InterPro" id="IPR036465">
    <property type="entry name" value="vWFA_dom_sf"/>
</dbReference>
<feature type="transmembrane region" description="Helical" evidence="9">
    <location>
        <begin position="201"/>
        <end position="230"/>
    </location>
</feature>
<evidence type="ECO:0000313" key="12">
    <source>
        <dbReference type="Proteomes" id="UP000275408"/>
    </source>
</evidence>
<dbReference type="InterPro" id="IPR002153">
    <property type="entry name" value="TRPC_channel"/>
</dbReference>
<evidence type="ECO:0000256" key="8">
    <source>
        <dbReference type="SAM" id="Coils"/>
    </source>
</evidence>
<dbReference type="AlphaFoldDB" id="A0A3M6T7U5"/>
<dbReference type="PANTHER" id="PTHR10117">
    <property type="entry name" value="TRANSIENT RECEPTOR POTENTIAL CHANNEL"/>
    <property type="match status" value="1"/>
</dbReference>
<keyword evidence="12" id="KW-1185">Reference proteome</keyword>
<keyword evidence="2" id="KW-0813">Transport</keyword>
<evidence type="ECO:0000256" key="4">
    <source>
        <dbReference type="ARBA" id="ARBA00022989"/>
    </source>
</evidence>
<dbReference type="InterPro" id="IPR005821">
    <property type="entry name" value="Ion_trans_dom"/>
</dbReference>
<keyword evidence="7" id="KW-0407">Ion channel</keyword>
<feature type="coiled-coil region" evidence="8">
    <location>
        <begin position="1206"/>
        <end position="1251"/>
    </location>
</feature>
<dbReference type="InterPro" id="IPR003877">
    <property type="entry name" value="SPRY_dom"/>
</dbReference>
<feature type="domain" description="VWFA" evidence="10">
    <location>
        <begin position="241"/>
        <end position="421"/>
    </location>
</feature>
<feature type="non-terminal residue" evidence="11">
    <location>
        <position position="1"/>
    </location>
</feature>
<evidence type="ECO:0000256" key="5">
    <source>
        <dbReference type="ARBA" id="ARBA00023065"/>
    </source>
</evidence>
<feature type="transmembrane region" description="Helical" evidence="9">
    <location>
        <begin position="536"/>
        <end position="556"/>
    </location>
</feature>
<feature type="transmembrane region" description="Helical" evidence="9">
    <location>
        <begin position="605"/>
        <end position="631"/>
    </location>
</feature>
<keyword evidence="8" id="KW-0175">Coiled coil</keyword>
<feature type="transmembrane region" description="Helical" evidence="9">
    <location>
        <begin position="742"/>
        <end position="761"/>
    </location>
</feature>
<dbReference type="InterPro" id="IPR027359">
    <property type="entry name" value="Volt_channel_dom_sf"/>
</dbReference>
<dbReference type="InterPro" id="IPR013320">
    <property type="entry name" value="ConA-like_dom_sf"/>
</dbReference>
<keyword evidence="6 9" id="KW-0472">Membrane</keyword>
<keyword evidence="3 9" id="KW-0812">Transmembrane</keyword>
<proteinExistence type="predicted"/>
<evidence type="ECO:0000256" key="3">
    <source>
        <dbReference type="ARBA" id="ARBA00022692"/>
    </source>
</evidence>
<name>A0A3M6T7U5_POCDA</name>
<organism evidence="11 12">
    <name type="scientific">Pocillopora damicornis</name>
    <name type="common">Cauliflower coral</name>
    <name type="synonym">Millepora damicornis</name>
    <dbReference type="NCBI Taxonomy" id="46731"/>
    <lineage>
        <taxon>Eukaryota</taxon>
        <taxon>Metazoa</taxon>
        <taxon>Cnidaria</taxon>
        <taxon>Anthozoa</taxon>
        <taxon>Hexacorallia</taxon>
        <taxon>Scleractinia</taxon>
        <taxon>Astrocoeniina</taxon>
        <taxon>Pocilloporidae</taxon>
        <taxon>Pocillopora</taxon>
    </lineage>
</organism>
<reference evidence="11 12" key="1">
    <citation type="journal article" date="2018" name="Sci. Rep.">
        <title>Comparative analysis of the Pocillopora damicornis genome highlights role of immune system in coral evolution.</title>
        <authorList>
            <person name="Cunning R."/>
            <person name="Bay R.A."/>
            <person name="Gillette P."/>
            <person name="Baker A.C."/>
            <person name="Traylor-Knowles N."/>
        </authorList>
    </citation>
    <scope>NUCLEOTIDE SEQUENCE [LARGE SCALE GENOMIC DNA]</scope>
    <source>
        <strain evidence="11">RSMAS</strain>
        <tissue evidence="11">Whole animal</tissue>
    </source>
</reference>
<keyword evidence="5" id="KW-0406">Ion transport</keyword>
<dbReference type="SUPFAM" id="SSF49899">
    <property type="entry name" value="Concanavalin A-like lectins/glucanases"/>
    <property type="match status" value="1"/>
</dbReference>
<dbReference type="GO" id="GO:0051480">
    <property type="term" value="P:regulation of cytosolic calcium ion concentration"/>
    <property type="evidence" value="ECO:0007669"/>
    <property type="project" value="TreeGrafter"/>
</dbReference>
<evidence type="ECO:0000256" key="6">
    <source>
        <dbReference type="ARBA" id="ARBA00023136"/>
    </source>
</evidence>
<evidence type="ECO:0000256" key="9">
    <source>
        <dbReference type="SAM" id="Phobius"/>
    </source>
</evidence>
<feature type="transmembrane region" description="Helical" evidence="9">
    <location>
        <begin position="773"/>
        <end position="793"/>
    </location>
</feature>
<dbReference type="OrthoDB" id="5960984at2759"/>
<dbReference type="Pfam" id="PF00622">
    <property type="entry name" value="SPRY"/>
    <property type="match status" value="1"/>
</dbReference>
<sequence>SNALEEVELSITSKEVLVAIDEEPVPTAVAVDEDQVEVEIPAGFEPEDEHGGIDASTQQLQREKTEKDLDDALRKGDFDAINQTLTPKTLARCKTNSLLKSLQVSKALRDLVHGANPEKNDIEQLEKSIGEFAAALIDPLKADNDTRNTFQSCFDDVVDKAIDTKQKKFIFHPVVYNLLNSRWYRSFFHVRKESWRTPKRWGYFFLNLWTVFDIFFFPFLFAIFFVVHLVKRALSRKRETKICFVLTLGKDTSEEEFNLVKGTINYIVREYGCHSAKYCVVLHKDHERIGNINFKERCTTEAALRVRIDALELPSSASSLVEDLVATQSVFMDQTLGKEAKKVVVLFLNYSLRKVMADTERPPPLVEEIQGMQVNIFPVGIGENAKLSELNKMASKGSTARHFGEYESPETLGTAVIQEKYKDYFTTPYFVFFRDTLSYLILLVLHFAICLSPSTIAFSRLEWAILVFFLGRVLMEVDQFISPKKAEMKACKLCRRRKRDGSSYQECSQEGQQETNEAEEDNILLKKLSNYFSDRWNVLDFIILVFYLITFVLRIITWMNSTDVSENSLLAVSEYFYGFIAMFLTLRAFGQVIERVRGMGAIQIALFFVIWDVMAIFWQFLAMILAFSLAMTKIYVAEKAYTSGKDSAEDFWWNMATHLGWSLLGLADLDRLNSVDDSSVSLIHVLYSFFLIMAVILLVNMMIALLSNTYQQVQGHQETNEAEEDNILRKKLSNYFSDRWNVLDFIILVFYLITFILRIITWRNSTDVSDNRLLAVSEYFYGFIAMFLTLRAFGQVIEGVRGVGAIQIALFFVIWDVMAIFWQFLAIILAFSLAMTKIYVAEKASTLGKDSAEDFWWNIATHLSWSLLGLADLDRLNSVDNPSVSLVHVLYGFFLILAVVLLVNMMIALLSNTYQQVQDNSLQEWSFKRAITVRTYSTYHPIPVPFNLLSVPLIILWNLCWRDTPASREGGRRVALNKVVKKLERMYFGKYGYEFPLTEGKKMDYLVQENEGGRKLANQIVRQVFRPRGNKEEKLASGHRVNVCGICKSGNRKNIHSAKFKSPFTPETPRFEVLIQETGERRIAALGAVHESYDCHKMPGWDSGTVGYHVDDGKIFETGFHELGREVEGAMAYRGDLIACEVDFSGVPEGKVSVLFSLNGRKVARSSVEYTEGNKLFPFVSLGFEGITVLTKMCHRDRDRFSRVTNEDIQEEIGDLRRDFQNQLTEQRRMLSEMRDLVLRLKEVKDKDEQEEDTKRLDG</sequence>
<feature type="transmembrane region" description="Helical" evidence="9">
    <location>
        <begin position="891"/>
        <end position="910"/>
    </location>
</feature>
<accession>A0A3M6T7U5</accession>
<dbReference type="InterPro" id="IPR002035">
    <property type="entry name" value="VWF_A"/>
</dbReference>
<dbReference type="GO" id="GO:0070679">
    <property type="term" value="F:inositol 1,4,5 trisphosphate binding"/>
    <property type="evidence" value="ECO:0007669"/>
    <property type="project" value="TreeGrafter"/>
</dbReference>
<feature type="transmembrane region" description="Helical" evidence="9">
    <location>
        <begin position="437"/>
        <end position="457"/>
    </location>
</feature>
<evidence type="ECO:0000256" key="2">
    <source>
        <dbReference type="ARBA" id="ARBA00022448"/>
    </source>
</evidence>
<comment type="subcellular location">
    <subcellularLocation>
        <location evidence="1">Membrane</location>
        <topology evidence="1">Multi-pass membrane protein</topology>
    </subcellularLocation>
</comment>
<dbReference type="Gene3D" id="3.40.50.410">
    <property type="entry name" value="von Willebrand factor, type A domain"/>
    <property type="match status" value="1"/>
</dbReference>
<dbReference type="GO" id="GO:0015279">
    <property type="term" value="F:store-operated calcium channel activity"/>
    <property type="evidence" value="ECO:0007669"/>
    <property type="project" value="TreeGrafter"/>
</dbReference>
<dbReference type="Gene3D" id="2.60.120.920">
    <property type="match status" value="1"/>
</dbReference>
<evidence type="ECO:0000313" key="11">
    <source>
        <dbReference type="EMBL" id="RMX37485.1"/>
    </source>
</evidence>
<dbReference type="PROSITE" id="PS50234">
    <property type="entry name" value="VWFA"/>
    <property type="match status" value="1"/>
</dbReference>
<evidence type="ECO:0000256" key="7">
    <source>
        <dbReference type="ARBA" id="ARBA00023303"/>
    </source>
</evidence>
<dbReference type="SUPFAM" id="SSF53300">
    <property type="entry name" value="vWA-like"/>
    <property type="match status" value="1"/>
</dbReference>
<protein>
    <recommendedName>
        <fullName evidence="10">VWFA domain-containing protein</fullName>
    </recommendedName>
</protein>
<dbReference type="Gene3D" id="1.20.120.350">
    <property type="entry name" value="Voltage-gated potassium channels. Chain C"/>
    <property type="match status" value="1"/>
</dbReference>
<dbReference type="Pfam" id="PF00520">
    <property type="entry name" value="Ion_trans"/>
    <property type="match status" value="2"/>
</dbReference>
<dbReference type="Proteomes" id="UP000275408">
    <property type="component" value="Unassembled WGS sequence"/>
</dbReference>
<dbReference type="PANTHER" id="PTHR10117:SF54">
    <property type="entry name" value="TRANSIENT RECEPTOR POTENTIAL-GAMMA PROTEIN"/>
    <property type="match status" value="1"/>
</dbReference>
<dbReference type="GO" id="GO:0005886">
    <property type="term" value="C:plasma membrane"/>
    <property type="evidence" value="ECO:0007669"/>
    <property type="project" value="TreeGrafter"/>
</dbReference>
<feature type="transmembrane region" description="Helical" evidence="9">
    <location>
        <begin position="576"/>
        <end position="593"/>
    </location>
</feature>
<dbReference type="EMBL" id="RCHS01004109">
    <property type="protein sequence ID" value="RMX37485.1"/>
    <property type="molecule type" value="Genomic_DNA"/>
</dbReference>
<dbReference type="PRINTS" id="PR01097">
    <property type="entry name" value="TRNSRECEPTRP"/>
</dbReference>
<evidence type="ECO:0000259" key="10">
    <source>
        <dbReference type="PROSITE" id="PS50234"/>
    </source>
</evidence>
<dbReference type="InterPro" id="IPR043136">
    <property type="entry name" value="B30.2/SPRY_sf"/>
</dbReference>